<dbReference type="PANTHER" id="PTHR31589">
    <property type="entry name" value="PROTEIN, PUTATIVE (DUF239)-RELATED-RELATED"/>
    <property type="match status" value="1"/>
</dbReference>
<gene>
    <name evidence="3" type="ORF">RJ641_016677</name>
</gene>
<feature type="signal peptide" evidence="1">
    <location>
        <begin position="1"/>
        <end position="25"/>
    </location>
</feature>
<dbReference type="Proteomes" id="UP001370490">
    <property type="component" value="Unassembled WGS sequence"/>
</dbReference>
<evidence type="ECO:0000256" key="1">
    <source>
        <dbReference type="SAM" id="SignalP"/>
    </source>
</evidence>
<dbReference type="PROSITE" id="PS52045">
    <property type="entry name" value="NEPROSIN_PEP_CD"/>
    <property type="match status" value="1"/>
</dbReference>
<sequence>MTSIASTLCALVFVASLLTHDFAEGRPTKGTLKTIMRDGYEDTGCYDLNCPGFVQTTSDFTVGIPLQPVSTYNQQQYDIEIVIHQDKATKHWWVTLQGIDIGYYPAAIFTGLWESASLIQWGGEIDNVKVDGYHTITQMGSGHFPIEGYAKASYFRHVSVVDESNTLADASFTGKIVTNPPCYDLLYGSPNATYGTYFYYGGPGFSATCRRRHKGGDVAGEKATDVDPEGRRQRQMVSRSCWGLRTEAENKGGGRETGNRGIPVGVSTGEVEIWVF</sequence>
<comment type="caution">
    <text evidence="3">The sequence shown here is derived from an EMBL/GenBank/DDBJ whole genome shotgun (WGS) entry which is preliminary data.</text>
</comment>
<dbReference type="PANTHER" id="PTHR31589:SF221">
    <property type="entry name" value="LIGASE, PUTATIVE (DUF239)-RELATED"/>
    <property type="match status" value="1"/>
</dbReference>
<keyword evidence="1" id="KW-0732">Signal</keyword>
<dbReference type="InterPro" id="IPR053168">
    <property type="entry name" value="Glutamic_endopeptidase"/>
</dbReference>
<dbReference type="InterPro" id="IPR004314">
    <property type="entry name" value="Neprosin"/>
</dbReference>
<organism evidence="3 4">
    <name type="scientific">Dillenia turbinata</name>
    <dbReference type="NCBI Taxonomy" id="194707"/>
    <lineage>
        <taxon>Eukaryota</taxon>
        <taxon>Viridiplantae</taxon>
        <taxon>Streptophyta</taxon>
        <taxon>Embryophyta</taxon>
        <taxon>Tracheophyta</taxon>
        <taxon>Spermatophyta</taxon>
        <taxon>Magnoliopsida</taxon>
        <taxon>eudicotyledons</taxon>
        <taxon>Gunneridae</taxon>
        <taxon>Pentapetalae</taxon>
        <taxon>Dilleniales</taxon>
        <taxon>Dilleniaceae</taxon>
        <taxon>Dillenia</taxon>
    </lineage>
</organism>
<reference evidence="3 4" key="1">
    <citation type="submission" date="2023-12" db="EMBL/GenBank/DDBJ databases">
        <title>A high-quality genome assembly for Dillenia turbinata (Dilleniales).</title>
        <authorList>
            <person name="Chanderbali A."/>
        </authorList>
    </citation>
    <scope>NUCLEOTIDE SEQUENCE [LARGE SCALE GENOMIC DNA]</scope>
    <source>
        <strain evidence="3">LSX21</strain>
        <tissue evidence="3">Leaf</tissue>
    </source>
</reference>
<dbReference type="AlphaFoldDB" id="A0AAN8YZT6"/>
<proteinExistence type="predicted"/>
<feature type="domain" description="Neprosin PEP catalytic" evidence="2">
    <location>
        <begin position="1"/>
        <end position="210"/>
    </location>
</feature>
<evidence type="ECO:0000313" key="4">
    <source>
        <dbReference type="Proteomes" id="UP001370490"/>
    </source>
</evidence>
<dbReference type="EMBL" id="JBAMMX010000022">
    <property type="protein sequence ID" value="KAK6918255.1"/>
    <property type="molecule type" value="Genomic_DNA"/>
</dbReference>
<feature type="chain" id="PRO_5043034926" evidence="1">
    <location>
        <begin position="26"/>
        <end position="276"/>
    </location>
</feature>
<evidence type="ECO:0000259" key="2">
    <source>
        <dbReference type="PROSITE" id="PS52045"/>
    </source>
</evidence>
<accession>A0AAN8YZT6</accession>
<name>A0AAN8YZT6_9MAGN</name>
<protein>
    <submittedName>
        <fullName evidence="3">Neprosin</fullName>
    </submittedName>
</protein>
<evidence type="ECO:0000313" key="3">
    <source>
        <dbReference type="EMBL" id="KAK6918255.1"/>
    </source>
</evidence>
<keyword evidence="4" id="KW-1185">Reference proteome</keyword>
<dbReference type="Pfam" id="PF03080">
    <property type="entry name" value="Neprosin"/>
    <property type="match status" value="1"/>
</dbReference>